<feature type="domain" description="PDZ" evidence="5">
    <location>
        <begin position="288"/>
        <end position="400"/>
    </location>
</feature>
<dbReference type="InterPro" id="IPR036034">
    <property type="entry name" value="PDZ_sf"/>
</dbReference>
<dbReference type="PANTHER" id="PTHR23116:SF29">
    <property type="entry name" value="PDZ DOMAIN-CONTAINING PROTEIN 7"/>
    <property type="match status" value="1"/>
</dbReference>
<dbReference type="SUPFAM" id="SSF50156">
    <property type="entry name" value="PDZ domain-like"/>
    <property type="match status" value="3"/>
</dbReference>
<keyword evidence="2" id="KW-0677">Repeat</keyword>
<sequence length="960" mass="105060">MSTNASKLQRGINNLLNARERALLRDVLESYQATRNVRDLTRSLGRLLDTPAKRDLLNSLRSVIPTADQCMFDQLTAGQSTRSKSDDRMVKKEFDVLSTVRMPAAYYDTVPARRANKTPRRPLSHVARPHSAAEVGSSPTIRTVHLRAQTEGGSRHKGRRGKLGFSIRGGAEHGMGIYVSSVDEGSAAEKQGLAAGDQICSVNQISFKNTSQDEAARILRSHKRLTLEVRSVGQVPAALESTYTYTWVDPRGRVVSPPPATETLIDWDDSTVGRRSGLNLLNGSDERKVNLAVGAGSHLGIKVRGGREFGLGIFVTGVDRGSAAELGGLKASVVPPITLIHRSASPLSFVQRLNDTSLPVQRCDVFTIPAAHVGEQILDVNGESFLNITHADAVSILQTSKHLVMTTRDIGKLPLARTTYEHAQWTPCDSPDTGHAGDTFSALANVNSPGSFLEETARRRLSRDEHTSFTRLLKHYQKGNISVYELASGLSKILDTPAKYSLATEVRGLIAPLDLEMFDSLLMEKQVDELAASMSRLPDRAPSDDVPFDSVSYSLSDRSRCSSSSGVVAEISTDEEEDDNEDIDTLSHVLGQMRNDRSAENDRHINVGRHPSYTEGLSDAEDGFSDRGGNLSLVHVEVHTPPQAPDRPVPARRGRSRGPRCEETRSEDSGVDLANFSSRQRSLHSAEHGNSEYQEIASLHGSAERNIPKPRIGSDERLRDLVVAENGGRGDMAFTSNHKRVSDGDTYRRQFATNDHAETKRGVRYAINKRQRAKLEADLFAAPSQEVDHGSTSWDMGDEAMSKGNDSSQIRDSEVLSDDDRIREQFYPDDTDDPLLAAILAPPAEFCSQSRDIVSGDVTGKTTEISRRHLRRLVILKTRPTLGFSIEGGADTRIPLPKIVTITPNGSASGCRELREGQVIVEVNGQSLENLTHRQCARAIAHAYKHSDGSIELLVAESHG</sequence>
<comment type="subcellular location">
    <subcellularLocation>
        <location evidence="1">Cell projection</location>
    </subcellularLocation>
</comment>
<feature type="region of interest" description="Disordered" evidence="4">
    <location>
        <begin position="117"/>
        <end position="137"/>
    </location>
</feature>
<dbReference type="AlphaFoldDB" id="A0AAD9KK00"/>
<gene>
    <name evidence="6" type="ORF">NP493_949g00028</name>
</gene>
<protein>
    <recommendedName>
        <fullName evidence="5">PDZ domain-containing protein</fullName>
    </recommendedName>
</protein>
<dbReference type="GO" id="GO:0032426">
    <property type="term" value="C:stereocilium tip"/>
    <property type="evidence" value="ECO:0007669"/>
    <property type="project" value="TreeGrafter"/>
</dbReference>
<reference evidence="6" key="1">
    <citation type="journal article" date="2023" name="Mol. Biol. Evol.">
        <title>Third-Generation Sequencing Reveals the Adaptive Role of the Epigenome in Three Deep-Sea Polychaetes.</title>
        <authorList>
            <person name="Perez M."/>
            <person name="Aroh O."/>
            <person name="Sun Y."/>
            <person name="Lan Y."/>
            <person name="Juniper S.K."/>
            <person name="Young C.R."/>
            <person name="Angers B."/>
            <person name="Qian P.Y."/>
        </authorList>
    </citation>
    <scope>NUCLEOTIDE SEQUENCE</scope>
    <source>
        <strain evidence="6">R07B-5</strain>
    </source>
</reference>
<name>A0AAD9KK00_RIDPI</name>
<dbReference type="GO" id="GO:0005929">
    <property type="term" value="C:cilium"/>
    <property type="evidence" value="ECO:0007669"/>
    <property type="project" value="TreeGrafter"/>
</dbReference>
<dbReference type="PROSITE" id="PS50106">
    <property type="entry name" value="PDZ"/>
    <property type="match status" value="3"/>
</dbReference>
<keyword evidence="3" id="KW-0966">Cell projection</keyword>
<dbReference type="GO" id="GO:0005886">
    <property type="term" value="C:plasma membrane"/>
    <property type="evidence" value="ECO:0007669"/>
    <property type="project" value="TreeGrafter"/>
</dbReference>
<feature type="region of interest" description="Disordered" evidence="4">
    <location>
        <begin position="595"/>
        <end position="670"/>
    </location>
</feature>
<evidence type="ECO:0000313" key="6">
    <source>
        <dbReference type="EMBL" id="KAK2172562.1"/>
    </source>
</evidence>
<feature type="region of interest" description="Disordered" evidence="4">
    <location>
        <begin position="784"/>
        <end position="817"/>
    </location>
</feature>
<proteinExistence type="predicted"/>
<feature type="domain" description="PDZ" evidence="5">
    <location>
        <begin position="143"/>
        <end position="221"/>
    </location>
</feature>
<dbReference type="Pfam" id="PF00595">
    <property type="entry name" value="PDZ"/>
    <property type="match status" value="2"/>
</dbReference>
<dbReference type="EMBL" id="JAODUO010000949">
    <property type="protein sequence ID" value="KAK2172562.1"/>
    <property type="molecule type" value="Genomic_DNA"/>
</dbReference>
<evidence type="ECO:0000259" key="5">
    <source>
        <dbReference type="PROSITE" id="PS50106"/>
    </source>
</evidence>
<feature type="domain" description="PDZ" evidence="5">
    <location>
        <begin position="872"/>
        <end position="940"/>
    </location>
</feature>
<dbReference type="Proteomes" id="UP001209878">
    <property type="component" value="Unassembled WGS sequence"/>
</dbReference>
<evidence type="ECO:0000256" key="4">
    <source>
        <dbReference type="SAM" id="MobiDB-lite"/>
    </source>
</evidence>
<evidence type="ECO:0000256" key="2">
    <source>
        <dbReference type="ARBA" id="ARBA00022737"/>
    </source>
</evidence>
<feature type="compositionally biased region" description="Basic and acidic residues" evidence="4">
    <location>
        <begin position="659"/>
        <end position="668"/>
    </location>
</feature>
<dbReference type="Gene3D" id="2.30.42.10">
    <property type="match status" value="3"/>
</dbReference>
<dbReference type="Gene3D" id="1.20.1160.20">
    <property type="match status" value="2"/>
</dbReference>
<accession>A0AAD9KK00</accession>
<dbReference type="InterPro" id="IPR001478">
    <property type="entry name" value="PDZ"/>
</dbReference>
<evidence type="ECO:0000313" key="7">
    <source>
        <dbReference type="Proteomes" id="UP001209878"/>
    </source>
</evidence>
<dbReference type="SMART" id="SM00228">
    <property type="entry name" value="PDZ"/>
    <property type="match status" value="3"/>
</dbReference>
<dbReference type="PANTHER" id="PTHR23116">
    <property type="entry name" value="PDZ DOMAIN CONTAINING WHIRLIN AND HARMONIN-RELATED"/>
    <property type="match status" value="1"/>
</dbReference>
<evidence type="ECO:0000256" key="3">
    <source>
        <dbReference type="ARBA" id="ARBA00023273"/>
    </source>
</evidence>
<dbReference type="GO" id="GO:0002142">
    <property type="term" value="C:stereocilia ankle link complex"/>
    <property type="evidence" value="ECO:0007669"/>
    <property type="project" value="TreeGrafter"/>
</dbReference>
<feature type="compositionally biased region" description="Basic and acidic residues" evidence="4">
    <location>
        <begin position="595"/>
        <end position="605"/>
    </location>
</feature>
<evidence type="ECO:0000256" key="1">
    <source>
        <dbReference type="ARBA" id="ARBA00004316"/>
    </source>
</evidence>
<keyword evidence="7" id="KW-1185">Reference proteome</keyword>
<organism evidence="6 7">
    <name type="scientific">Ridgeia piscesae</name>
    <name type="common">Tubeworm</name>
    <dbReference type="NCBI Taxonomy" id="27915"/>
    <lineage>
        <taxon>Eukaryota</taxon>
        <taxon>Metazoa</taxon>
        <taxon>Spiralia</taxon>
        <taxon>Lophotrochozoa</taxon>
        <taxon>Annelida</taxon>
        <taxon>Polychaeta</taxon>
        <taxon>Sedentaria</taxon>
        <taxon>Canalipalpata</taxon>
        <taxon>Sabellida</taxon>
        <taxon>Siboglinidae</taxon>
        <taxon>Ridgeia</taxon>
    </lineage>
</organism>
<dbReference type="InterPro" id="IPR051844">
    <property type="entry name" value="USH2_Complex_Protein"/>
</dbReference>
<comment type="caution">
    <text evidence="6">The sequence shown here is derived from an EMBL/GenBank/DDBJ whole genome shotgun (WGS) entry which is preliminary data.</text>
</comment>